<keyword evidence="7 8" id="KW-0460">Magnesium</keyword>
<comment type="function">
    <text evidence="8">Nucleotidyltransferase involved in the post-translational modification of proteins. It can catalyze the addition of adenosine monophosphate (AMP) or uridine monophosphate (UMP) to a protein, resulting in modifications known as AMPylation and UMPylation.</text>
</comment>
<keyword evidence="2 8" id="KW-0808">Transferase</keyword>
<dbReference type="PANTHER" id="PTHR32057">
    <property type="entry name" value="PROTEIN ADENYLYLTRANSFERASE SELO, MITOCHONDRIAL"/>
    <property type="match status" value="1"/>
</dbReference>
<dbReference type="EMBL" id="KT982365">
    <property type="protein sequence ID" value="AOR51212.1"/>
    <property type="molecule type" value="Genomic_DNA"/>
</dbReference>
<dbReference type="EC" id="2.7.7.-" evidence="8"/>
<keyword evidence="3 8" id="KW-0548">Nucleotidyltransferase</keyword>
<protein>
    <recommendedName>
        <fullName evidence="8">Protein nucleotidyltransferase YdiU</fullName>
        <ecNumber evidence="8">2.7.7.-</ecNumber>
    </recommendedName>
    <alternativeName>
        <fullName evidence="8">Protein adenylyltransferase YdiU</fullName>
        <ecNumber evidence="8">2.7.7.108</ecNumber>
    </alternativeName>
    <alternativeName>
        <fullName evidence="8">Protein uridylyltransferase YdiU</fullName>
        <ecNumber evidence="8">2.7.7.-</ecNumber>
    </alternativeName>
</protein>
<comment type="catalytic activity">
    <reaction evidence="8">
        <text>L-histidyl-[protein] + UTP = N(tele)-(5'-uridylyl)-L-histidyl-[protein] + diphosphate</text>
        <dbReference type="Rhea" id="RHEA:83891"/>
        <dbReference type="Rhea" id="RHEA-COMP:9745"/>
        <dbReference type="Rhea" id="RHEA-COMP:20239"/>
        <dbReference type="ChEBI" id="CHEBI:29979"/>
        <dbReference type="ChEBI" id="CHEBI:33019"/>
        <dbReference type="ChEBI" id="CHEBI:46398"/>
        <dbReference type="ChEBI" id="CHEBI:233474"/>
    </reaction>
</comment>
<feature type="binding site" evidence="8">
    <location>
        <position position="256"/>
    </location>
    <ligand>
        <name>ATP</name>
        <dbReference type="ChEBI" id="CHEBI:30616"/>
    </ligand>
</feature>
<comment type="similarity">
    <text evidence="1 8">Belongs to the SELO family.</text>
</comment>
<proteinExistence type="inferred from homology"/>
<dbReference type="GO" id="GO:0070733">
    <property type="term" value="F:AMPylase activity"/>
    <property type="evidence" value="ECO:0007669"/>
    <property type="project" value="UniProtKB-EC"/>
</dbReference>
<evidence type="ECO:0000256" key="1">
    <source>
        <dbReference type="ARBA" id="ARBA00009747"/>
    </source>
</evidence>
<gene>
    <name evidence="8" type="primary">ydiU</name>
    <name evidence="8" type="synonym">selO</name>
</gene>
<feature type="binding site" evidence="8">
    <location>
        <position position="247"/>
    </location>
    <ligand>
        <name>Mg(2+)</name>
        <dbReference type="ChEBI" id="CHEBI:18420"/>
    </ligand>
</feature>
<feature type="binding site" evidence="8">
    <location>
        <position position="89"/>
    </location>
    <ligand>
        <name>ATP</name>
        <dbReference type="ChEBI" id="CHEBI:30616"/>
    </ligand>
</feature>
<keyword evidence="6 8" id="KW-0067">ATP-binding</keyword>
<keyword evidence="4 8" id="KW-0479">Metal-binding</keyword>
<dbReference type="PANTHER" id="PTHR32057:SF14">
    <property type="entry name" value="PROTEIN ADENYLYLTRANSFERASE SELO, MITOCHONDRIAL"/>
    <property type="match status" value="1"/>
</dbReference>
<feature type="binding site" evidence="8">
    <location>
        <position position="256"/>
    </location>
    <ligand>
        <name>Mg(2+)</name>
        <dbReference type="ChEBI" id="CHEBI:18420"/>
    </ligand>
</feature>
<feature type="binding site" evidence="8">
    <location>
        <position position="170"/>
    </location>
    <ligand>
        <name>ATP</name>
        <dbReference type="ChEBI" id="CHEBI:30616"/>
    </ligand>
</feature>
<accession>A0A1C9U508</accession>
<keyword evidence="5 8" id="KW-0547">Nucleotide-binding</keyword>
<evidence type="ECO:0000256" key="8">
    <source>
        <dbReference type="HAMAP-Rule" id="MF_00692"/>
    </source>
</evidence>
<feature type="active site" description="Proton acceptor" evidence="8">
    <location>
        <position position="246"/>
    </location>
</feature>
<feature type="binding site" evidence="8">
    <location>
        <position position="92"/>
    </location>
    <ligand>
        <name>ATP</name>
        <dbReference type="ChEBI" id="CHEBI:30616"/>
    </ligand>
</feature>
<organism evidence="9">
    <name type="scientific">uncultured bacterium pBC1</name>
    <dbReference type="NCBI Taxonomy" id="1781160"/>
    <lineage>
        <taxon>Bacteria</taxon>
        <taxon>environmental samples</taxon>
    </lineage>
</organism>
<dbReference type="NCBIfam" id="NF000658">
    <property type="entry name" value="PRK00029.1"/>
    <property type="match status" value="1"/>
</dbReference>
<name>A0A1C9U508_9BACT</name>
<comment type="cofactor">
    <cofactor evidence="8">
        <name>Mg(2+)</name>
        <dbReference type="ChEBI" id="CHEBI:18420"/>
    </cofactor>
    <cofactor evidence="8">
        <name>Mn(2+)</name>
        <dbReference type="ChEBI" id="CHEBI:29035"/>
    </cofactor>
</comment>
<evidence type="ECO:0000256" key="2">
    <source>
        <dbReference type="ARBA" id="ARBA00022679"/>
    </source>
</evidence>
<dbReference type="GO" id="GO:0000287">
    <property type="term" value="F:magnesium ion binding"/>
    <property type="evidence" value="ECO:0007669"/>
    <property type="project" value="UniProtKB-UniRule"/>
</dbReference>
<comment type="catalytic activity">
    <reaction evidence="8">
        <text>L-tyrosyl-[protein] + UTP = O-(5'-uridylyl)-L-tyrosyl-[protein] + diphosphate</text>
        <dbReference type="Rhea" id="RHEA:83887"/>
        <dbReference type="Rhea" id="RHEA-COMP:10136"/>
        <dbReference type="Rhea" id="RHEA-COMP:20238"/>
        <dbReference type="ChEBI" id="CHEBI:33019"/>
        <dbReference type="ChEBI" id="CHEBI:46398"/>
        <dbReference type="ChEBI" id="CHEBI:46858"/>
        <dbReference type="ChEBI" id="CHEBI:90602"/>
    </reaction>
</comment>
<comment type="catalytic activity">
    <reaction evidence="8">
        <text>L-seryl-[protein] + UTP = O-(5'-uridylyl)-L-seryl-[protein] + diphosphate</text>
        <dbReference type="Rhea" id="RHEA:64604"/>
        <dbReference type="Rhea" id="RHEA-COMP:9863"/>
        <dbReference type="Rhea" id="RHEA-COMP:16635"/>
        <dbReference type="ChEBI" id="CHEBI:29999"/>
        <dbReference type="ChEBI" id="CHEBI:33019"/>
        <dbReference type="ChEBI" id="CHEBI:46398"/>
        <dbReference type="ChEBI" id="CHEBI:156051"/>
    </reaction>
</comment>
<dbReference type="AlphaFoldDB" id="A0A1C9U508"/>
<feature type="binding site" evidence="8">
    <location>
        <position position="107"/>
    </location>
    <ligand>
        <name>ATP</name>
        <dbReference type="ChEBI" id="CHEBI:30616"/>
    </ligand>
</feature>
<evidence type="ECO:0000313" key="9">
    <source>
        <dbReference type="EMBL" id="AOR51212.1"/>
    </source>
</evidence>
<dbReference type="GO" id="GO:0005524">
    <property type="term" value="F:ATP binding"/>
    <property type="evidence" value="ECO:0007669"/>
    <property type="project" value="UniProtKB-UniRule"/>
</dbReference>
<dbReference type="InterPro" id="IPR003846">
    <property type="entry name" value="SelO"/>
</dbReference>
<comment type="catalytic activity">
    <reaction evidence="8">
        <text>L-threonyl-[protein] + ATP = 3-O-(5'-adenylyl)-L-threonyl-[protein] + diphosphate</text>
        <dbReference type="Rhea" id="RHEA:54292"/>
        <dbReference type="Rhea" id="RHEA-COMP:11060"/>
        <dbReference type="Rhea" id="RHEA-COMP:13847"/>
        <dbReference type="ChEBI" id="CHEBI:30013"/>
        <dbReference type="ChEBI" id="CHEBI:30616"/>
        <dbReference type="ChEBI" id="CHEBI:33019"/>
        <dbReference type="ChEBI" id="CHEBI:138113"/>
        <dbReference type="EC" id="2.7.7.108"/>
    </reaction>
</comment>
<feature type="binding site" evidence="8">
    <location>
        <position position="91"/>
    </location>
    <ligand>
        <name>ATP</name>
        <dbReference type="ChEBI" id="CHEBI:30616"/>
    </ligand>
</feature>
<comment type="catalytic activity">
    <reaction evidence="8">
        <text>L-tyrosyl-[protein] + ATP = O-(5'-adenylyl)-L-tyrosyl-[protein] + diphosphate</text>
        <dbReference type="Rhea" id="RHEA:54288"/>
        <dbReference type="Rhea" id="RHEA-COMP:10136"/>
        <dbReference type="Rhea" id="RHEA-COMP:13846"/>
        <dbReference type="ChEBI" id="CHEBI:30616"/>
        <dbReference type="ChEBI" id="CHEBI:33019"/>
        <dbReference type="ChEBI" id="CHEBI:46858"/>
        <dbReference type="ChEBI" id="CHEBI:83624"/>
        <dbReference type="EC" id="2.7.7.108"/>
    </reaction>
</comment>
<evidence type="ECO:0000256" key="6">
    <source>
        <dbReference type="ARBA" id="ARBA00022840"/>
    </source>
</evidence>
<evidence type="ECO:0000256" key="7">
    <source>
        <dbReference type="ARBA" id="ARBA00022842"/>
    </source>
</evidence>
<feature type="binding site" evidence="8">
    <location>
        <position position="119"/>
    </location>
    <ligand>
        <name>ATP</name>
        <dbReference type="ChEBI" id="CHEBI:30616"/>
    </ligand>
</feature>
<evidence type="ECO:0000256" key="3">
    <source>
        <dbReference type="ARBA" id="ARBA00022695"/>
    </source>
</evidence>
<dbReference type="HAMAP" id="MF_00692">
    <property type="entry name" value="SelO"/>
    <property type="match status" value="1"/>
</dbReference>
<evidence type="ECO:0000256" key="5">
    <source>
        <dbReference type="ARBA" id="ARBA00022741"/>
    </source>
</evidence>
<evidence type="ECO:0000256" key="4">
    <source>
        <dbReference type="ARBA" id="ARBA00022723"/>
    </source>
</evidence>
<comment type="catalytic activity">
    <reaction evidence="8">
        <text>L-seryl-[protein] + ATP = 3-O-(5'-adenylyl)-L-seryl-[protein] + diphosphate</text>
        <dbReference type="Rhea" id="RHEA:58120"/>
        <dbReference type="Rhea" id="RHEA-COMP:9863"/>
        <dbReference type="Rhea" id="RHEA-COMP:15073"/>
        <dbReference type="ChEBI" id="CHEBI:29999"/>
        <dbReference type="ChEBI" id="CHEBI:30616"/>
        <dbReference type="ChEBI" id="CHEBI:33019"/>
        <dbReference type="ChEBI" id="CHEBI:142516"/>
        <dbReference type="EC" id="2.7.7.108"/>
    </reaction>
</comment>
<dbReference type="EC" id="2.7.7.108" evidence="8"/>
<feature type="binding site" evidence="8">
    <location>
        <position position="120"/>
    </location>
    <ligand>
        <name>ATP</name>
        <dbReference type="ChEBI" id="CHEBI:30616"/>
    </ligand>
</feature>
<sequence>MKLTDVILSTPYLSLAPIFYHEVKPTPLKNPHLISINQAAVPLLGVDHATITPHGIEALLNGTLLLKGSRPYAMCYAGHQFGYYVQRLGDGRAINLGSINGWNLQLKGSGQTRYSRQGDGRAVLRSSIREYLMSEAMDALGIPTSRALAIIGSNESVAREQWESGAIVLRLSPSWIRFGSFEYFFHTNRFQELEALADFLLQESFPHLVGAEEPYLKMFAEIVKRTAHLIAHWQSVGFNHGVMNTDNMSAVGITIDYGPFAFMDTFESGYICNHTDNQGRYSYDNQPRIGYWNLERLAHALSPLITTEKLQLELEQYGDYFTTRLMELLRAKMGLEASHENDADLFRTLFSIMENGRIDMTPFFRSLSRYDGDRESLLALTLAPNQLNEWLDRYDTRLRLNTSSTQIRQEQMLRSNPKYILKNYILQEAIDAAEKNDFTLVNDLLILAQNPYDEHPAFERYAGPTPNQYKNLKLSCSS</sequence>
<reference evidence="9" key="1">
    <citation type="journal article" date="2016" name="Sci. Rep.">
        <title>Triclosan Resistome from Metagenome Reveals Diverse Enoyl Acyl Carrier Protein Reductases and Selective Enrichment of Triclosan Resistance Genes.</title>
        <authorList>
            <person name="Khan R."/>
            <person name="Kong H.G."/>
            <person name="Jung Y.H."/>
            <person name="Choi J."/>
            <person name="Baek K.Y."/>
            <person name="Hwang E.C."/>
            <person name="Lee S.W."/>
        </authorList>
    </citation>
    <scope>NUCLEOTIDE SEQUENCE</scope>
</reference>
<dbReference type="Pfam" id="PF02696">
    <property type="entry name" value="SelO"/>
    <property type="match status" value="1"/>
</dbReference>
<dbReference type="GO" id="GO:0030145">
    <property type="term" value="F:manganese ion binding"/>
    <property type="evidence" value="ECO:0007669"/>
    <property type="project" value="UniProtKB-UniRule"/>
</dbReference>
<keyword evidence="8" id="KW-0464">Manganese</keyword>
<feature type="binding site" evidence="8">
    <location>
        <position position="177"/>
    </location>
    <ligand>
        <name>ATP</name>
        <dbReference type="ChEBI" id="CHEBI:30616"/>
    </ligand>
</feature>